<feature type="domain" description="AMP-dependent synthetase/ligase" evidence="3">
    <location>
        <begin position="88"/>
        <end position="505"/>
    </location>
</feature>
<dbReference type="AlphaFoldDB" id="A0A6G1MFN2"/>
<accession>A0A6G1MFN2</accession>
<gene>
    <name evidence="4" type="ORF">TWF191_001732</name>
</gene>
<proteinExistence type="predicted"/>
<protein>
    <recommendedName>
        <fullName evidence="3">AMP-dependent synthetase/ligase domain-containing protein</fullName>
    </recommendedName>
</protein>
<dbReference type="PROSITE" id="PS00455">
    <property type="entry name" value="AMP_BINDING"/>
    <property type="match status" value="1"/>
</dbReference>
<evidence type="ECO:0000259" key="3">
    <source>
        <dbReference type="Pfam" id="PF00501"/>
    </source>
</evidence>
<keyword evidence="1" id="KW-0547">Nucleotide-binding</keyword>
<sequence length="722" mass="79581">MTEVAKANRLKYCNAPAPGKPHSVAVPGSARPGYSATYRHYAVGDGPLLETLDPRVRTQHEAFETGCAINPNSNCLGWREYDRATKTWGAYQWMSYGTVRQRRTDIGAGILRLHELAGLPNRQIGVGLWSPNMPQWQLVDLAAMAYSNFTISIYDTLGPSTTEYIINHGEIPTVASTVNHIPTLLGLKDKLPSLKYIIAMDSIDDGELPGNRKQDLLNAWAKEKGVEILSLLDVEALGQKHPRPLAPPSPDDIITINYTSGTSGVPKGVILTHRNAIGAFATSMICAPQTDNSVMISYMPLAHIYERVSEQAALGAGAAIGFFHGNILELGDDIKLLRPTAFCSVPRLYNRFYAGIKNLTVDAPGLKGGLSRRAVDTKLANMKSGGTNKHAIYDRIWSNKIKAGLGFDRVQTMITGSAPISPEVLQFLRACFANDFFQGYGLTESYAVGTVQLFGDYTAGNCGAITPTMEFCLMDVPEMDYRSTDKPYPRGEILLRGTTRFREYYKSPEQTAGAIDSEGWFHTGDVGSFDDLGRLSIIDRVKNILKLAQGEYVAPEKIENVYLANLNIFAMAYCHGDSQQSFLVGVFGVNPDTFAPYASKILNKEIATTDLAAIKAACREKAVVKAVLKDMDKVAKRRKLTGFERIRNVTLDVEPFSVDNELLTPTYVPSNHPSLFKSDHNTNKPFFRRLKLKRPQTAKKFRPEIDAMYAESNAESPINAKI</sequence>
<dbReference type="InterPro" id="IPR000873">
    <property type="entry name" value="AMP-dep_synth/lig_dom"/>
</dbReference>
<evidence type="ECO:0000313" key="4">
    <source>
        <dbReference type="EMBL" id="KAF3229183.1"/>
    </source>
</evidence>
<organism evidence="4 5">
    <name type="scientific">Orbilia oligospora</name>
    <name type="common">Nematode-trapping fungus</name>
    <name type="synonym">Arthrobotrys oligospora</name>
    <dbReference type="NCBI Taxonomy" id="2813651"/>
    <lineage>
        <taxon>Eukaryota</taxon>
        <taxon>Fungi</taxon>
        <taxon>Dikarya</taxon>
        <taxon>Ascomycota</taxon>
        <taxon>Pezizomycotina</taxon>
        <taxon>Orbiliomycetes</taxon>
        <taxon>Orbiliales</taxon>
        <taxon>Orbiliaceae</taxon>
        <taxon>Orbilia</taxon>
    </lineage>
</organism>
<keyword evidence="2" id="KW-0067">ATP-binding</keyword>
<dbReference type="PANTHER" id="PTHR43272:SF33">
    <property type="entry name" value="AMP-BINDING DOMAIN-CONTAINING PROTEIN-RELATED"/>
    <property type="match status" value="1"/>
</dbReference>
<dbReference type="Gene3D" id="3.40.50.12780">
    <property type="entry name" value="N-terminal domain of ligase-like"/>
    <property type="match status" value="1"/>
</dbReference>
<dbReference type="EMBL" id="WIPF01000013">
    <property type="protein sequence ID" value="KAF3229183.1"/>
    <property type="molecule type" value="Genomic_DNA"/>
</dbReference>
<dbReference type="GO" id="GO:0005783">
    <property type="term" value="C:endoplasmic reticulum"/>
    <property type="evidence" value="ECO:0007669"/>
    <property type="project" value="TreeGrafter"/>
</dbReference>
<dbReference type="InterPro" id="IPR020845">
    <property type="entry name" value="AMP-binding_CS"/>
</dbReference>
<dbReference type="Pfam" id="PF00501">
    <property type="entry name" value="AMP-binding"/>
    <property type="match status" value="1"/>
</dbReference>
<dbReference type="InterPro" id="IPR042099">
    <property type="entry name" value="ANL_N_sf"/>
</dbReference>
<reference evidence="4 5" key="1">
    <citation type="submission" date="2019-06" db="EMBL/GenBank/DDBJ databases">
        <authorList>
            <person name="Palmer J.M."/>
        </authorList>
    </citation>
    <scope>NUCLEOTIDE SEQUENCE [LARGE SCALE GENOMIC DNA]</scope>
    <source>
        <strain evidence="4 5">TWF191</strain>
    </source>
</reference>
<comment type="caution">
    <text evidence="4">The sequence shown here is derived from an EMBL/GenBank/DDBJ whole genome shotgun (WGS) entry which is preliminary data.</text>
</comment>
<evidence type="ECO:0000313" key="5">
    <source>
        <dbReference type="Proteomes" id="UP000483672"/>
    </source>
</evidence>
<dbReference type="GO" id="GO:0005524">
    <property type="term" value="F:ATP binding"/>
    <property type="evidence" value="ECO:0007669"/>
    <property type="project" value="UniProtKB-KW"/>
</dbReference>
<dbReference type="SUPFAM" id="SSF56801">
    <property type="entry name" value="Acetyl-CoA synthetase-like"/>
    <property type="match status" value="1"/>
</dbReference>
<evidence type="ECO:0000256" key="2">
    <source>
        <dbReference type="ARBA" id="ARBA00022840"/>
    </source>
</evidence>
<dbReference type="GO" id="GO:0016020">
    <property type="term" value="C:membrane"/>
    <property type="evidence" value="ECO:0007669"/>
    <property type="project" value="TreeGrafter"/>
</dbReference>
<dbReference type="GO" id="GO:0004467">
    <property type="term" value="F:long-chain fatty acid-CoA ligase activity"/>
    <property type="evidence" value="ECO:0007669"/>
    <property type="project" value="TreeGrafter"/>
</dbReference>
<dbReference type="PANTHER" id="PTHR43272">
    <property type="entry name" value="LONG-CHAIN-FATTY-ACID--COA LIGASE"/>
    <property type="match status" value="1"/>
</dbReference>
<dbReference type="Proteomes" id="UP000483672">
    <property type="component" value="Unassembled WGS sequence"/>
</dbReference>
<evidence type="ECO:0000256" key="1">
    <source>
        <dbReference type="ARBA" id="ARBA00022741"/>
    </source>
</evidence>
<name>A0A6G1MFN2_ORBOL</name>